<gene>
    <name evidence="2" type="ORF">EVAR_46732_1</name>
</gene>
<proteinExistence type="predicted"/>
<dbReference type="Proteomes" id="UP000299102">
    <property type="component" value="Unassembled WGS sequence"/>
</dbReference>
<feature type="region of interest" description="Disordered" evidence="1">
    <location>
        <begin position="77"/>
        <end position="107"/>
    </location>
</feature>
<evidence type="ECO:0000313" key="2">
    <source>
        <dbReference type="EMBL" id="GBP60523.1"/>
    </source>
</evidence>
<comment type="caution">
    <text evidence="2">The sequence shown here is derived from an EMBL/GenBank/DDBJ whole genome shotgun (WGS) entry which is preliminary data.</text>
</comment>
<reference evidence="2 3" key="1">
    <citation type="journal article" date="2019" name="Commun. Biol.">
        <title>The bagworm genome reveals a unique fibroin gene that provides high tensile strength.</title>
        <authorList>
            <person name="Kono N."/>
            <person name="Nakamura H."/>
            <person name="Ohtoshi R."/>
            <person name="Tomita M."/>
            <person name="Numata K."/>
            <person name="Arakawa K."/>
        </authorList>
    </citation>
    <scope>NUCLEOTIDE SEQUENCE [LARGE SCALE GENOMIC DNA]</scope>
</reference>
<evidence type="ECO:0000313" key="3">
    <source>
        <dbReference type="Proteomes" id="UP000299102"/>
    </source>
</evidence>
<dbReference type="EMBL" id="BGZK01000789">
    <property type="protein sequence ID" value="GBP60523.1"/>
    <property type="molecule type" value="Genomic_DNA"/>
</dbReference>
<keyword evidence="3" id="KW-1185">Reference proteome</keyword>
<feature type="compositionally biased region" description="Basic and acidic residues" evidence="1">
    <location>
        <begin position="159"/>
        <end position="190"/>
    </location>
</feature>
<feature type="region of interest" description="Disordered" evidence="1">
    <location>
        <begin position="159"/>
        <end position="219"/>
    </location>
</feature>
<sequence length="219" mass="24809">MKLGTCETFTLDLRIYKTNKIRQFRYYPIESSPRKNKRPPFVSVSKISVSTHRPYKQTIRYITTVRNNGDLVIHQRATTKTPPSASGPRASRPTAHCAGNGASPTIWDYPTKRADRYNWRAGGVRAPTASTSKAPAPAAADDAGTNCWLDGLCNEAARRAGREKNEREHAPENRRWEAGRPRVRDDRVRFDSSPPGHEPRSRGVTSGIRKQLTYRRREH</sequence>
<organism evidence="2 3">
    <name type="scientific">Eumeta variegata</name>
    <name type="common">Bagworm moth</name>
    <name type="synonym">Eumeta japonica</name>
    <dbReference type="NCBI Taxonomy" id="151549"/>
    <lineage>
        <taxon>Eukaryota</taxon>
        <taxon>Metazoa</taxon>
        <taxon>Ecdysozoa</taxon>
        <taxon>Arthropoda</taxon>
        <taxon>Hexapoda</taxon>
        <taxon>Insecta</taxon>
        <taxon>Pterygota</taxon>
        <taxon>Neoptera</taxon>
        <taxon>Endopterygota</taxon>
        <taxon>Lepidoptera</taxon>
        <taxon>Glossata</taxon>
        <taxon>Ditrysia</taxon>
        <taxon>Tineoidea</taxon>
        <taxon>Psychidae</taxon>
        <taxon>Oiketicinae</taxon>
        <taxon>Eumeta</taxon>
    </lineage>
</organism>
<evidence type="ECO:0000256" key="1">
    <source>
        <dbReference type="SAM" id="MobiDB-lite"/>
    </source>
</evidence>
<feature type="compositionally biased region" description="Low complexity" evidence="1">
    <location>
        <begin position="81"/>
        <end position="95"/>
    </location>
</feature>
<name>A0A4C1XBE1_EUMVA</name>
<protein>
    <submittedName>
        <fullName evidence="2">Uncharacterized protein</fullName>
    </submittedName>
</protein>
<accession>A0A4C1XBE1</accession>
<dbReference type="AlphaFoldDB" id="A0A4C1XBE1"/>